<dbReference type="AlphaFoldDB" id="A0A3N2Q0U7"/>
<protein>
    <submittedName>
        <fullName evidence="2">Uncharacterized protein</fullName>
    </submittedName>
</protein>
<dbReference type="GeneID" id="39583270"/>
<accession>A0A3N2Q0U7</accession>
<dbReference type="EMBL" id="ML119052">
    <property type="protein sequence ID" value="ROT40394.1"/>
    <property type="molecule type" value="Genomic_DNA"/>
</dbReference>
<evidence type="ECO:0000313" key="2">
    <source>
        <dbReference type="EMBL" id="ROT40394.1"/>
    </source>
</evidence>
<organism evidence="2 3">
    <name type="scientific">Sodiomyces alkalinus (strain CBS 110278 / VKM F-3762 / F11)</name>
    <name type="common">Alkaliphilic filamentous fungus</name>
    <dbReference type="NCBI Taxonomy" id="1314773"/>
    <lineage>
        <taxon>Eukaryota</taxon>
        <taxon>Fungi</taxon>
        <taxon>Dikarya</taxon>
        <taxon>Ascomycota</taxon>
        <taxon>Pezizomycotina</taxon>
        <taxon>Sordariomycetes</taxon>
        <taxon>Hypocreomycetidae</taxon>
        <taxon>Glomerellales</taxon>
        <taxon>Plectosphaerellaceae</taxon>
        <taxon>Sodiomyces</taxon>
    </lineage>
</organism>
<name>A0A3N2Q0U7_SODAK</name>
<dbReference type="Proteomes" id="UP000272025">
    <property type="component" value="Unassembled WGS sequence"/>
</dbReference>
<feature type="region of interest" description="Disordered" evidence="1">
    <location>
        <begin position="68"/>
        <end position="91"/>
    </location>
</feature>
<feature type="region of interest" description="Disordered" evidence="1">
    <location>
        <begin position="18"/>
        <end position="48"/>
    </location>
</feature>
<dbReference type="RefSeq" id="XP_028468200.1">
    <property type="nucleotide sequence ID" value="XM_028614793.1"/>
</dbReference>
<gene>
    <name evidence="2" type="ORF">SODALDRAFT_376184</name>
</gene>
<evidence type="ECO:0000313" key="3">
    <source>
        <dbReference type="Proteomes" id="UP000272025"/>
    </source>
</evidence>
<keyword evidence="3" id="KW-1185">Reference proteome</keyword>
<evidence type="ECO:0000256" key="1">
    <source>
        <dbReference type="SAM" id="MobiDB-lite"/>
    </source>
</evidence>
<reference evidence="2 3" key="1">
    <citation type="journal article" date="2018" name="Mol. Ecol.">
        <title>The obligate alkalophilic soda-lake fungus Sodiomyces alkalinus has shifted to a protein diet.</title>
        <authorList>
            <person name="Grum-Grzhimaylo A.A."/>
            <person name="Falkoski D.L."/>
            <person name="van den Heuvel J."/>
            <person name="Valero-Jimenez C.A."/>
            <person name="Min B."/>
            <person name="Choi I.G."/>
            <person name="Lipzen A."/>
            <person name="Daum C.G."/>
            <person name="Aanen D.K."/>
            <person name="Tsang A."/>
            <person name="Henrissat B."/>
            <person name="Bilanenko E.N."/>
            <person name="de Vries R.P."/>
            <person name="van Kan J.A.L."/>
            <person name="Grigoriev I.V."/>
            <person name="Debets A.J.M."/>
        </authorList>
    </citation>
    <scope>NUCLEOTIDE SEQUENCE [LARGE SCALE GENOMIC DNA]</scope>
    <source>
        <strain evidence="2 3">F11</strain>
    </source>
</reference>
<proteinExistence type="predicted"/>
<sequence>MNECMHRRLHYRDLVVKSRRKTKREARTKDTNTYRLTDPPATGLRPLPRRGWKINRFRSTVKLALAQKGSTWQATDHGPRGSKGRAEEDQSGRIRPCISSAAVTDITQSRSTIEKREEDEALGGGEHGEHRWFQAFRVQVAQSQGKQKTSFFISASFLRVMVHVKQLEHIERPMTKHVPGLASTKSNYREAGISLRPVLQTARVLGSPRGTRTRRDEGSCITLRLAHLIGWMSCWKRSEEKATWRINIFYKVSMLSLSGESPEPDTYQVHAVLVVLGSLTCSFPPWVYMDTQWQKNIRKAQPDTSFNRLERQGDDPVCL</sequence>
<feature type="region of interest" description="Disordered" evidence="1">
    <location>
        <begin position="105"/>
        <end position="126"/>
    </location>
</feature>